<evidence type="ECO:0000256" key="1">
    <source>
        <dbReference type="ARBA" id="ARBA00023015"/>
    </source>
</evidence>
<dbReference type="EMBL" id="CP051205">
    <property type="protein sequence ID" value="QJB30015.1"/>
    <property type="molecule type" value="Genomic_DNA"/>
</dbReference>
<dbReference type="Pfam" id="PF01638">
    <property type="entry name" value="HxlR"/>
    <property type="match status" value="1"/>
</dbReference>
<dbReference type="InterPro" id="IPR036388">
    <property type="entry name" value="WH-like_DNA-bd_sf"/>
</dbReference>
<protein>
    <submittedName>
        <fullName evidence="5">Helix-turn-helix transcriptional regulator</fullName>
    </submittedName>
</protein>
<keyword evidence="3" id="KW-0804">Transcription</keyword>
<dbReference type="SUPFAM" id="SSF46785">
    <property type="entry name" value="Winged helix' DNA-binding domain"/>
    <property type="match status" value="1"/>
</dbReference>
<evidence type="ECO:0000256" key="3">
    <source>
        <dbReference type="ARBA" id="ARBA00023163"/>
    </source>
</evidence>
<dbReference type="InterPro" id="IPR002577">
    <property type="entry name" value="HTH_HxlR"/>
</dbReference>
<keyword evidence="2" id="KW-0238">DNA-binding</keyword>
<dbReference type="PANTHER" id="PTHR33204">
    <property type="entry name" value="TRANSCRIPTIONAL REGULATOR, MARR FAMILY"/>
    <property type="match status" value="1"/>
</dbReference>
<dbReference type="PROSITE" id="PS51118">
    <property type="entry name" value="HTH_HXLR"/>
    <property type="match status" value="1"/>
</dbReference>
<evidence type="ECO:0000259" key="4">
    <source>
        <dbReference type="PROSITE" id="PS51118"/>
    </source>
</evidence>
<proteinExistence type="predicted"/>
<evidence type="ECO:0000313" key="5">
    <source>
        <dbReference type="EMBL" id="QJB30015.1"/>
    </source>
</evidence>
<dbReference type="Proteomes" id="UP000502421">
    <property type="component" value="Chromosome"/>
</dbReference>
<dbReference type="InterPro" id="IPR036390">
    <property type="entry name" value="WH_DNA-bd_sf"/>
</dbReference>
<organism evidence="5 6">
    <name type="scientific">Chitinophaga oryzae</name>
    <dbReference type="NCBI Taxonomy" id="2725414"/>
    <lineage>
        <taxon>Bacteria</taxon>
        <taxon>Pseudomonadati</taxon>
        <taxon>Bacteroidota</taxon>
        <taxon>Chitinophagia</taxon>
        <taxon>Chitinophagales</taxon>
        <taxon>Chitinophagaceae</taxon>
        <taxon>Chitinophaga</taxon>
    </lineage>
</organism>
<keyword evidence="1" id="KW-0805">Transcription regulation</keyword>
<reference evidence="6" key="1">
    <citation type="submission" date="2020-04" db="EMBL/GenBank/DDBJ databases">
        <authorList>
            <person name="Kittiwongwattana C."/>
        </authorList>
    </citation>
    <scope>NUCLEOTIDE SEQUENCE [LARGE SCALE GENOMIC DNA]</scope>
    <source>
        <strain evidence="6">1310</strain>
    </source>
</reference>
<evidence type="ECO:0000256" key="2">
    <source>
        <dbReference type="ARBA" id="ARBA00023125"/>
    </source>
</evidence>
<dbReference type="KEGG" id="coy:HF329_01295"/>
<feature type="domain" description="HTH hxlR-type" evidence="4">
    <location>
        <begin position="11"/>
        <end position="117"/>
    </location>
</feature>
<name>A0AAE7D5B8_9BACT</name>
<dbReference type="GO" id="GO:0003677">
    <property type="term" value="F:DNA binding"/>
    <property type="evidence" value="ECO:0007669"/>
    <property type="project" value="UniProtKB-KW"/>
</dbReference>
<sequence>MKTTVNRYPECDYKGKTRALNDAMELLQGKWKVLIITVLCCRGRKRFTELQQEVEGISAEMLTRELQVLELNQLVQRTVCSTKPVTVQYEITPYGKTLEKIVLQLMDWGLGHRRRIMSATLSVSSLPDSSSLCVQPGS</sequence>
<evidence type="ECO:0000313" key="6">
    <source>
        <dbReference type="Proteomes" id="UP000502421"/>
    </source>
</evidence>
<dbReference type="Gene3D" id="1.10.10.10">
    <property type="entry name" value="Winged helix-like DNA-binding domain superfamily/Winged helix DNA-binding domain"/>
    <property type="match status" value="1"/>
</dbReference>
<dbReference type="RefSeq" id="WP_168802302.1">
    <property type="nucleotide sequence ID" value="NZ_CP051205.1"/>
</dbReference>
<gene>
    <name evidence="5" type="ORF">HF329_01295</name>
</gene>
<accession>A0AAE7D5B8</accession>
<dbReference type="AlphaFoldDB" id="A0AAE7D5B8"/>